<keyword evidence="2" id="KW-0732">Signal</keyword>
<protein>
    <submittedName>
        <fullName evidence="3">Uncharacterized protein</fullName>
    </submittedName>
</protein>
<keyword evidence="1" id="KW-0812">Transmembrane</keyword>
<proteinExistence type="predicted"/>
<dbReference type="RefSeq" id="WP_045779141.1">
    <property type="nucleotide sequence ID" value="NZ_LAJX01000099.1"/>
</dbReference>
<dbReference type="Proteomes" id="UP000033684">
    <property type="component" value="Unassembled WGS sequence"/>
</dbReference>
<gene>
    <name evidence="3" type="ORF">VZ94_10115</name>
</gene>
<organism evidence="3 4">
    <name type="scientific">Methylocucumis oryzae</name>
    <dbReference type="NCBI Taxonomy" id="1632867"/>
    <lineage>
        <taxon>Bacteria</taxon>
        <taxon>Pseudomonadati</taxon>
        <taxon>Pseudomonadota</taxon>
        <taxon>Gammaproteobacteria</taxon>
        <taxon>Methylococcales</taxon>
        <taxon>Methylococcaceae</taxon>
        <taxon>Methylocucumis</taxon>
    </lineage>
</organism>
<keyword evidence="1" id="KW-0472">Membrane</keyword>
<comment type="caution">
    <text evidence="3">The sequence shown here is derived from an EMBL/GenBank/DDBJ whole genome shotgun (WGS) entry which is preliminary data.</text>
</comment>
<keyword evidence="4" id="KW-1185">Reference proteome</keyword>
<accession>A0A0F3IIX0</accession>
<feature type="signal peptide" evidence="2">
    <location>
        <begin position="1"/>
        <end position="19"/>
    </location>
</feature>
<reference evidence="4" key="1">
    <citation type="submission" date="2015-03" db="EMBL/GenBank/DDBJ databases">
        <title>Draft genome sequence of a novel methanotroph (Sn10-6) isolated from flooded ricefield rhizosphere in India.</title>
        <authorList>
            <person name="Pandit P.S."/>
            <person name="Pore S.D."/>
            <person name="Arora P."/>
            <person name="Kapse N.G."/>
            <person name="Dhakephalkar P.K."/>
            <person name="Rahalkar M.C."/>
        </authorList>
    </citation>
    <scope>NUCLEOTIDE SEQUENCE [LARGE SCALE GENOMIC DNA]</scope>
    <source>
        <strain evidence="4">Sn10-6</strain>
    </source>
</reference>
<dbReference type="OrthoDB" id="5574162at2"/>
<keyword evidence="1" id="KW-1133">Transmembrane helix</keyword>
<evidence type="ECO:0000313" key="3">
    <source>
        <dbReference type="EMBL" id="KJV06602.1"/>
    </source>
</evidence>
<dbReference type="EMBL" id="LAJX01000099">
    <property type="protein sequence ID" value="KJV06602.1"/>
    <property type="molecule type" value="Genomic_DNA"/>
</dbReference>
<sequence>MHKLIALLALLTMTRVTLAHEHADVDSFTHSLEHLVLLYPHGSSLFALILAALMSGLMLYYRRML</sequence>
<dbReference type="AlphaFoldDB" id="A0A0F3IIX0"/>
<evidence type="ECO:0000256" key="2">
    <source>
        <dbReference type="SAM" id="SignalP"/>
    </source>
</evidence>
<name>A0A0F3IIX0_9GAMM</name>
<reference evidence="3 4" key="2">
    <citation type="journal article" date="2016" name="Microb. Ecol.">
        <title>Genome Characteristics of a Novel Type I Methanotroph (Sn10-6) Isolated from a Flooded Indian Rice Field.</title>
        <authorList>
            <person name="Rahalkar M.C."/>
            <person name="Pandit P.S."/>
            <person name="Dhakephalkar P.K."/>
            <person name="Pore S."/>
            <person name="Arora P."/>
            <person name="Kapse N."/>
        </authorList>
    </citation>
    <scope>NUCLEOTIDE SEQUENCE [LARGE SCALE GENOMIC DNA]</scope>
    <source>
        <strain evidence="3 4">Sn10-6</strain>
    </source>
</reference>
<feature type="transmembrane region" description="Helical" evidence="1">
    <location>
        <begin position="43"/>
        <end position="61"/>
    </location>
</feature>
<evidence type="ECO:0000313" key="4">
    <source>
        <dbReference type="Proteomes" id="UP000033684"/>
    </source>
</evidence>
<feature type="chain" id="PRO_5002462118" evidence="2">
    <location>
        <begin position="20"/>
        <end position="65"/>
    </location>
</feature>
<evidence type="ECO:0000256" key="1">
    <source>
        <dbReference type="SAM" id="Phobius"/>
    </source>
</evidence>